<proteinExistence type="predicted"/>
<organism evidence="1">
    <name type="scientific">Staphylococcus phage HS13</name>
    <dbReference type="NCBI Taxonomy" id="3056403"/>
    <lineage>
        <taxon>Viruses</taxon>
    </lineage>
</organism>
<reference evidence="1" key="1">
    <citation type="submission" date="2023-04" db="EMBL/GenBank/DDBJ databases">
        <title>The human skin virome in hidradenitis suppurativa patients.</title>
        <authorList>
            <person name="Jansen D."/>
        </authorList>
    </citation>
    <scope>NUCLEOTIDE SEQUENCE</scope>
    <source>
        <strain evidence="1">VC3_JansenPhageJ</strain>
    </source>
</reference>
<sequence length="29" mass="3680">MEMIYKQKYWVYNNNHKTIIHFSHLINLT</sequence>
<dbReference type="EMBL" id="OQ890321">
    <property type="protein sequence ID" value="WLJ26036.1"/>
    <property type="molecule type" value="Genomic_DNA"/>
</dbReference>
<accession>A0AA49X2X4</accession>
<protein>
    <submittedName>
        <fullName evidence="1">Uncharacterized protein</fullName>
    </submittedName>
</protein>
<evidence type="ECO:0000313" key="1">
    <source>
        <dbReference type="EMBL" id="WLJ26036.1"/>
    </source>
</evidence>
<name>A0AA49X2X4_9VIRU</name>